<dbReference type="EMBL" id="UHIA01000002">
    <property type="protein sequence ID" value="SUO90219.1"/>
    <property type="molecule type" value="Genomic_DNA"/>
</dbReference>
<dbReference type="InterPro" id="IPR027417">
    <property type="entry name" value="P-loop_NTPase"/>
</dbReference>
<evidence type="ECO:0000313" key="2">
    <source>
        <dbReference type="EMBL" id="SUO90219.1"/>
    </source>
</evidence>
<dbReference type="Proteomes" id="UP000254575">
    <property type="component" value="Unassembled WGS sequence"/>
</dbReference>
<evidence type="ECO:0000313" key="3">
    <source>
        <dbReference type="Proteomes" id="UP000254575"/>
    </source>
</evidence>
<reference evidence="2 3" key="1">
    <citation type="submission" date="2018-06" db="EMBL/GenBank/DDBJ databases">
        <authorList>
            <consortium name="Pathogen Informatics"/>
            <person name="Doyle S."/>
        </authorList>
    </citation>
    <scope>NUCLEOTIDE SEQUENCE [LARGE SCALE GENOMIC DNA]</scope>
    <source>
        <strain evidence="2 3">NCTC10717</strain>
    </source>
</reference>
<organism evidence="2 3">
    <name type="scientific">Suttonella indologenes</name>
    <dbReference type="NCBI Taxonomy" id="13276"/>
    <lineage>
        <taxon>Bacteria</taxon>
        <taxon>Pseudomonadati</taxon>
        <taxon>Pseudomonadota</taxon>
        <taxon>Gammaproteobacteria</taxon>
        <taxon>Cardiobacteriales</taxon>
        <taxon>Cardiobacteriaceae</taxon>
        <taxon>Suttonella</taxon>
    </lineage>
</organism>
<proteinExistence type="predicted"/>
<keyword evidence="3" id="KW-1185">Reference proteome</keyword>
<dbReference type="AlphaFoldDB" id="A0A380MK79"/>
<dbReference type="InterPro" id="IPR025669">
    <property type="entry name" value="AAA_dom"/>
</dbReference>
<dbReference type="PANTHER" id="PTHR13696">
    <property type="entry name" value="P-LOOP CONTAINING NUCLEOSIDE TRIPHOSPHATE HYDROLASE"/>
    <property type="match status" value="1"/>
</dbReference>
<dbReference type="InterPro" id="IPR050678">
    <property type="entry name" value="DNA_Partitioning_ATPase"/>
</dbReference>
<dbReference type="SUPFAM" id="SSF52540">
    <property type="entry name" value="P-loop containing nucleoside triphosphate hydrolases"/>
    <property type="match status" value="1"/>
</dbReference>
<dbReference type="RefSeq" id="WP_172459336.1">
    <property type="nucleotide sequence ID" value="NZ_UHIA01000002.1"/>
</dbReference>
<accession>A0A380MK79</accession>
<protein>
    <submittedName>
        <fullName evidence="2">Septum formation inhibitor-activating ATPase</fullName>
    </submittedName>
</protein>
<sequence>MNGKNGKIIPVVSTKGSVGKTSLVIHIAGYLASRGKKILLIDADSQQSLGRFFDYKLEPGVFVVDGFGRWLTGDAATEGVIRNTANHDNIDVIINDDPDKLGIPNFLRNNPGAVFKLGHLLKPLRQQYDYIFLDTEGTDGRDHNGNSVQHAVLFSYPDLVLSVTKTKNLFTSEILRTIDVYRFALKAYANIGQADFHAPLRFIVNEHDYNLASSQGELENIHSLIAEEIKMRGTDVQAMRTVVPVKRKFFESAFKERIFAHDYQDPNVTHHINKVIADLCHELFPDLEQEVKL</sequence>
<dbReference type="Pfam" id="PF13614">
    <property type="entry name" value="AAA_31"/>
    <property type="match status" value="1"/>
</dbReference>
<dbReference type="Gene3D" id="3.40.50.300">
    <property type="entry name" value="P-loop containing nucleotide triphosphate hydrolases"/>
    <property type="match status" value="1"/>
</dbReference>
<dbReference type="PANTHER" id="PTHR13696:SF99">
    <property type="entry name" value="COBYRINIC ACID AC-DIAMIDE SYNTHASE"/>
    <property type="match status" value="1"/>
</dbReference>
<evidence type="ECO:0000259" key="1">
    <source>
        <dbReference type="Pfam" id="PF13614"/>
    </source>
</evidence>
<dbReference type="CDD" id="cd02042">
    <property type="entry name" value="ParAB_family"/>
    <property type="match status" value="1"/>
</dbReference>
<gene>
    <name evidence="2" type="ORF">NCTC10717_00014</name>
</gene>
<name>A0A380MK79_9GAMM</name>
<feature type="domain" description="AAA" evidence="1">
    <location>
        <begin position="7"/>
        <end position="135"/>
    </location>
</feature>